<dbReference type="Gene3D" id="3.40.50.150">
    <property type="entry name" value="Vaccinia Virus protein VP39"/>
    <property type="match status" value="1"/>
</dbReference>
<dbReference type="InterPro" id="IPR029063">
    <property type="entry name" value="SAM-dependent_MTases_sf"/>
</dbReference>
<dbReference type="KEGG" id="cgv:CGLAU_06300"/>
<dbReference type="Pfam" id="PF02353">
    <property type="entry name" value="CMAS"/>
    <property type="match status" value="1"/>
</dbReference>
<protein>
    <submittedName>
        <fullName evidence="1">Cyclopropane fatty acyl phospholipid synthase</fullName>
    </submittedName>
</protein>
<proteinExistence type="predicted"/>
<gene>
    <name evidence="1" type="ORF">CGLAU_06300</name>
</gene>
<dbReference type="PANTHER" id="PTHR43667">
    <property type="entry name" value="CYCLOPROPANE-FATTY-ACYL-PHOSPHOLIPID SYNTHASE"/>
    <property type="match status" value="1"/>
</dbReference>
<accession>A0A1Q2HWL2</accession>
<organism evidence="1 2">
    <name type="scientific">Corynebacterium glaucum</name>
    <dbReference type="NCBI Taxonomy" id="187491"/>
    <lineage>
        <taxon>Bacteria</taxon>
        <taxon>Bacillati</taxon>
        <taxon>Actinomycetota</taxon>
        <taxon>Actinomycetes</taxon>
        <taxon>Mycobacteriales</taxon>
        <taxon>Corynebacteriaceae</taxon>
        <taxon>Corynebacterium</taxon>
    </lineage>
</organism>
<dbReference type="SUPFAM" id="SSF53335">
    <property type="entry name" value="S-adenosyl-L-methionine-dependent methyltransferases"/>
    <property type="match status" value="1"/>
</dbReference>
<dbReference type="PANTHER" id="PTHR43667:SF2">
    <property type="entry name" value="FATTY ACID C-METHYL TRANSFERASE"/>
    <property type="match status" value="1"/>
</dbReference>
<dbReference type="InterPro" id="IPR050723">
    <property type="entry name" value="CFA/CMAS"/>
</dbReference>
<dbReference type="AlphaFoldDB" id="A0A1Q2HWL2"/>
<name>A0A1Q2HWL2_9CORY</name>
<evidence type="ECO:0000313" key="1">
    <source>
        <dbReference type="EMBL" id="AQQ15223.1"/>
    </source>
</evidence>
<evidence type="ECO:0000313" key="2">
    <source>
        <dbReference type="Proteomes" id="UP000217209"/>
    </source>
</evidence>
<reference evidence="1 2" key="1">
    <citation type="submission" date="2016-12" db="EMBL/GenBank/DDBJ databases">
        <authorList>
            <person name="Song W.-J."/>
            <person name="Kurnit D.M."/>
        </authorList>
    </citation>
    <scope>NUCLEOTIDE SEQUENCE [LARGE SCALE GENOMIC DNA]</scope>
    <source>
        <strain evidence="1 2">DSM 30827</strain>
    </source>
</reference>
<keyword evidence="2" id="KW-1185">Reference proteome</keyword>
<sequence length="402" mass="43179">MRARRAESTFARAVSAAGLTFDGNNADLIVDYAELFSRIAVNGWVGLAEGYLAGEWRTASSHKLVDVLAALITANYRPKTIRLKPSSGASSGEPPASLVAHYSGDGMSPFQGHFATGVPTTERVIVKSWARGAGKRSEPARHYVDITEFGAPLNTMRQDLADAQTRSAEMLLEAAHTQSGTHLLVSPVPGGALPLAAIRLGATVDCVVSETGDARTLKELLVFAGAADAVRVMSPDELNSTVGAFDAIISAEYLETLSPRSKASYLAGIDAVLAPGGRVAMQTIVRTETMTPAANAALESLRAYIWPGLSFATPEELARLVDRHTGLRVISETRAPEHLVASLSLQRTTFDGRARDAAADGFDPVYRRLWTWQFALREALARLGMLNLTQLTLVPRSRRGRR</sequence>
<dbReference type="Proteomes" id="UP000217209">
    <property type="component" value="Chromosome"/>
</dbReference>
<dbReference type="EMBL" id="CP019688">
    <property type="protein sequence ID" value="AQQ15223.1"/>
    <property type="molecule type" value="Genomic_DNA"/>
</dbReference>